<comment type="caution">
    <text evidence="1">The sequence shown here is derived from an EMBL/GenBank/DDBJ whole genome shotgun (WGS) entry which is preliminary data.</text>
</comment>
<dbReference type="PANTHER" id="PTHR35566:SF1">
    <property type="entry name" value="TYPE VI SECRETION SYSTEM BASEPLATE COMPONENT TSSK1"/>
    <property type="match status" value="1"/>
</dbReference>
<gene>
    <name evidence="1" type="primary">tssK</name>
    <name evidence="1" type="ORF">ACFOD6_11085</name>
</gene>
<accession>A0ABV7DW28</accession>
<organism evidence="1 2">
    <name type="scientific">Tabrizicola soli</name>
    <dbReference type="NCBI Taxonomy" id="2185115"/>
    <lineage>
        <taxon>Bacteria</taxon>
        <taxon>Pseudomonadati</taxon>
        <taxon>Pseudomonadota</taxon>
        <taxon>Alphaproteobacteria</taxon>
        <taxon>Rhodobacterales</taxon>
        <taxon>Paracoccaceae</taxon>
        <taxon>Tabrizicola</taxon>
    </lineage>
</organism>
<evidence type="ECO:0000313" key="1">
    <source>
        <dbReference type="EMBL" id="MFC3086590.1"/>
    </source>
</evidence>
<evidence type="ECO:0000313" key="2">
    <source>
        <dbReference type="Proteomes" id="UP001595445"/>
    </source>
</evidence>
<sequence length="443" mass="47878">MSDKNKVVWSEGLFLRTQHLQQQDRYTEGLVRGALQAAPMQAWGFRTLTLDKPALDAGRVAIAQASGIFPDGTPFAIPDTMSAPAPVPIKADMSGHVALAIPIERPGSATIDPAHAEPAGSRYRGTIQIVRDAIRGGAEPEELEVARLAARLILPGEDAAGYVALPVARVDGLRAEGSVAISDGYLAPALCLSAVSWYAGLAQEVVTGLDRIAEAHGKLVLGGAGRSIENLLLLELANTARPRVAHMLAQNLHHPSELFMELAGLAGRMATYGSSSRRLSDLPAYDHLDPQPAFAALADTLRSLMLSLRHVEPKSRALQVARHAQNIWKVRIDNPDLLRTSRIVLRVGSDMSDESLRRIFVSQATVGAADAFEKLWKSRLPGIPLKPLHSQPREIPYDGERLCLELDQKSEHFAQLTDAPGFVIGVSGALDREPEIDCYAVNR</sequence>
<dbReference type="PANTHER" id="PTHR35566">
    <property type="entry name" value="BLR3599 PROTEIN"/>
    <property type="match status" value="1"/>
</dbReference>
<dbReference type="NCBIfam" id="TIGR03353">
    <property type="entry name" value="VI_chp_4"/>
    <property type="match status" value="1"/>
</dbReference>
<reference evidence="2" key="1">
    <citation type="journal article" date="2019" name="Int. J. Syst. Evol. Microbiol.">
        <title>The Global Catalogue of Microorganisms (GCM) 10K type strain sequencing project: providing services to taxonomists for standard genome sequencing and annotation.</title>
        <authorList>
            <consortium name="The Broad Institute Genomics Platform"/>
            <consortium name="The Broad Institute Genome Sequencing Center for Infectious Disease"/>
            <person name="Wu L."/>
            <person name="Ma J."/>
        </authorList>
    </citation>
    <scope>NUCLEOTIDE SEQUENCE [LARGE SCALE GENOMIC DNA]</scope>
    <source>
        <strain evidence="2">KCTC 62102</strain>
    </source>
</reference>
<keyword evidence="2" id="KW-1185">Reference proteome</keyword>
<dbReference type="RefSeq" id="WP_197645648.1">
    <property type="nucleotide sequence ID" value="NZ_JAEACP010000015.1"/>
</dbReference>
<dbReference type="EMBL" id="JBHRSM010000019">
    <property type="protein sequence ID" value="MFC3086590.1"/>
    <property type="molecule type" value="Genomic_DNA"/>
</dbReference>
<proteinExistence type="predicted"/>
<dbReference type="Proteomes" id="UP001595445">
    <property type="component" value="Unassembled WGS sequence"/>
</dbReference>
<dbReference type="InterPro" id="IPR010263">
    <property type="entry name" value="T6SS_TssK"/>
</dbReference>
<protein>
    <submittedName>
        <fullName evidence="1">Type VI secretion system baseplate subunit TssK</fullName>
    </submittedName>
</protein>
<dbReference type="Pfam" id="PF05936">
    <property type="entry name" value="T6SS_VasE"/>
    <property type="match status" value="1"/>
</dbReference>
<name>A0ABV7DW28_9RHOB</name>